<evidence type="ECO:0000259" key="1">
    <source>
        <dbReference type="Pfam" id="PF04326"/>
    </source>
</evidence>
<reference evidence="2" key="1">
    <citation type="journal article" date="2020" name="Int. J. Syst. Evol. Microbiol.">
        <title>Aquipluma nitroreducens gen. nov. sp. nov., a novel facultatively anaerobic bacterium isolated from a freshwater lake.</title>
        <authorList>
            <person name="Watanabe M."/>
            <person name="Kojima H."/>
            <person name="Fukui M."/>
        </authorList>
    </citation>
    <scope>NUCLEOTIDE SEQUENCE</scope>
    <source>
        <strain evidence="2">MeG22</strain>
    </source>
</reference>
<dbReference type="KEGG" id="anf:AQPE_0425"/>
<dbReference type="Pfam" id="PF04326">
    <property type="entry name" value="SLFN_AlbA_2"/>
    <property type="match status" value="1"/>
</dbReference>
<dbReference type="PANTHER" id="PTHR30595">
    <property type="entry name" value="GLPR-RELATED TRANSCRIPTIONAL REPRESSOR"/>
    <property type="match status" value="1"/>
</dbReference>
<proteinExistence type="predicted"/>
<dbReference type="RefSeq" id="WP_318349373.1">
    <property type="nucleotide sequence ID" value="NZ_AP018694.1"/>
</dbReference>
<accession>A0A5K7S3Y7</accession>
<dbReference type="InterPro" id="IPR007421">
    <property type="entry name" value="Schlafen_AlbA_2_dom"/>
</dbReference>
<dbReference type="Proteomes" id="UP001193389">
    <property type="component" value="Chromosome"/>
</dbReference>
<evidence type="ECO:0000313" key="2">
    <source>
        <dbReference type="EMBL" id="BBE16288.1"/>
    </source>
</evidence>
<dbReference type="Gene3D" id="3.30.950.30">
    <property type="entry name" value="Schlafen, AAA domain"/>
    <property type="match status" value="1"/>
</dbReference>
<sequence>MNYSAQELFEILNDQDECPWIEAKGGSDSSHSVMETVCAFANEPGLDGGYILMGVALDTTVLFPQYKIKGVNDPDKFQRDFATQCAGMFNLPIRPEVTVEKIHEKNVIKIWINELPARQKPAYFRADGLPIGALRRIGSTDQHCTDDDMHVFYQDTTSYDQTPVTGITMADVDENAIKRYRVLREKVNPSAEELTYDDAELLQALGCINREKPNELNVAGLLLFGKSITQRSTFPMLRVDYIRVPGNQWVSDPDDRFTTIDMRGPLLLVLYRLIDAINADLPKGFLLPDNDLQAESSGLPLKALREAIVNALMHRSYREHRPTQVIRYNNRIDIINPGFSLKSEEKLGQPGSETRNPFIAAVFHDTNLAETKGSGIRAMRRLMQAAHLVPPTFESSREHNEFTARLLLHHFLDEKDLDWLQQFEPLNLTDPQKQALIFVREVGAIDNQTYRQMADCDTLKASTDLRMLKSHNLFASKGKGKATYYISGPGLNTEATDGLSTEPTVVLSTQPPKISAPPHDLKDESDITDIEINTELSTPPLNLSTPPHDLSTPPPSILIDESLQKEIDILNRREHDSDKIKGIIKEICKDRYLSARQISGILNKGEDYIKRKYLSEMIKSKDLVYLHAEMINHPEQAYKTNEN</sequence>
<dbReference type="Gene3D" id="3.30.565.60">
    <property type="match status" value="1"/>
</dbReference>
<gene>
    <name evidence="2" type="ORF">AQPE_0425</name>
</gene>
<dbReference type="EMBL" id="AP018694">
    <property type="protein sequence ID" value="BBE16288.1"/>
    <property type="molecule type" value="Genomic_DNA"/>
</dbReference>
<dbReference type="AlphaFoldDB" id="A0A5K7S3Y7"/>
<dbReference type="InterPro" id="IPR038475">
    <property type="entry name" value="RecG_C_sf"/>
</dbReference>
<name>A0A5K7S3Y7_9BACT</name>
<protein>
    <submittedName>
        <fullName evidence="2">GTP-binding protein HflX</fullName>
    </submittedName>
</protein>
<feature type="domain" description="Schlafen AlbA-2" evidence="1">
    <location>
        <begin position="19"/>
        <end position="144"/>
    </location>
</feature>
<dbReference type="PANTHER" id="PTHR30595:SF6">
    <property type="entry name" value="SCHLAFEN ALBA-2 DOMAIN-CONTAINING PROTEIN"/>
    <property type="match status" value="1"/>
</dbReference>
<dbReference type="InterPro" id="IPR038461">
    <property type="entry name" value="Schlafen_AlbA_2_dom_sf"/>
</dbReference>
<organism evidence="2 3">
    <name type="scientific">Aquipluma nitroreducens</name>
    <dbReference type="NCBI Taxonomy" id="2010828"/>
    <lineage>
        <taxon>Bacteria</taxon>
        <taxon>Pseudomonadati</taxon>
        <taxon>Bacteroidota</taxon>
        <taxon>Bacteroidia</taxon>
        <taxon>Marinilabiliales</taxon>
        <taxon>Prolixibacteraceae</taxon>
        <taxon>Aquipluma</taxon>
    </lineage>
</organism>
<dbReference type="Pfam" id="PF13749">
    <property type="entry name" value="HATPase_c_4"/>
    <property type="match status" value="1"/>
</dbReference>
<evidence type="ECO:0000313" key="3">
    <source>
        <dbReference type="Proteomes" id="UP001193389"/>
    </source>
</evidence>
<keyword evidence="3" id="KW-1185">Reference proteome</keyword>